<keyword evidence="2" id="KW-1185">Reference proteome</keyword>
<comment type="caution">
    <text evidence="1">The sequence shown here is derived from an EMBL/GenBank/DDBJ whole genome shotgun (WGS) entry which is preliminary data.</text>
</comment>
<gene>
    <name evidence="1" type="ORF">M0R45_027569</name>
</gene>
<sequence length="185" mass="22122">MIKEEEETRGRSFLMRRIRERQNLSKTEKLNRKEIKFKTTWVSNKRAVPPSLVLLHSNCPLRPSHYEDDQVVQVHHDDQVVQVYHDEQQCRNNNWNLTRALKKRKNYNKKIDQQQLLPTPSDSHEPPHLLGDDDLMVYGHRDFDIPLDTAYLQSDEFNGLCNDEDQPSALQWWDSDDQYQYFDIL</sequence>
<dbReference type="AlphaFoldDB" id="A0AAW1X0P7"/>
<dbReference type="Proteomes" id="UP001457282">
    <property type="component" value="Unassembled WGS sequence"/>
</dbReference>
<accession>A0AAW1X0P7</accession>
<name>A0AAW1X0P7_RUBAR</name>
<dbReference type="EMBL" id="JBEDUW010000005">
    <property type="protein sequence ID" value="KAK9930532.1"/>
    <property type="molecule type" value="Genomic_DNA"/>
</dbReference>
<reference evidence="1 2" key="1">
    <citation type="journal article" date="2023" name="G3 (Bethesda)">
        <title>A chromosome-length genome assembly and annotation of blackberry (Rubus argutus, cv. 'Hillquist').</title>
        <authorList>
            <person name="Bruna T."/>
            <person name="Aryal R."/>
            <person name="Dudchenko O."/>
            <person name="Sargent D.J."/>
            <person name="Mead D."/>
            <person name="Buti M."/>
            <person name="Cavallini A."/>
            <person name="Hytonen T."/>
            <person name="Andres J."/>
            <person name="Pham M."/>
            <person name="Weisz D."/>
            <person name="Mascagni F."/>
            <person name="Usai G."/>
            <person name="Natali L."/>
            <person name="Bassil N."/>
            <person name="Fernandez G.E."/>
            <person name="Lomsadze A."/>
            <person name="Armour M."/>
            <person name="Olukolu B."/>
            <person name="Poorten T."/>
            <person name="Britton C."/>
            <person name="Davik J."/>
            <person name="Ashrafi H."/>
            <person name="Aiden E.L."/>
            <person name="Borodovsky M."/>
            <person name="Worthington M."/>
        </authorList>
    </citation>
    <scope>NUCLEOTIDE SEQUENCE [LARGE SCALE GENOMIC DNA]</scope>
    <source>
        <strain evidence="1">PI 553951</strain>
    </source>
</reference>
<proteinExistence type="predicted"/>
<protein>
    <submittedName>
        <fullName evidence="1">Uncharacterized protein</fullName>
    </submittedName>
</protein>
<organism evidence="1 2">
    <name type="scientific">Rubus argutus</name>
    <name type="common">Southern blackberry</name>
    <dbReference type="NCBI Taxonomy" id="59490"/>
    <lineage>
        <taxon>Eukaryota</taxon>
        <taxon>Viridiplantae</taxon>
        <taxon>Streptophyta</taxon>
        <taxon>Embryophyta</taxon>
        <taxon>Tracheophyta</taxon>
        <taxon>Spermatophyta</taxon>
        <taxon>Magnoliopsida</taxon>
        <taxon>eudicotyledons</taxon>
        <taxon>Gunneridae</taxon>
        <taxon>Pentapetalae</taxon>
        <taxon>rosids</taxon>
        <taxon>fabids</taxon>
        <taxon>Rosales</taxon>
        <taxon>Rosaceae</taxon>
        <taxon>Rosoideae</taxon>
        <taxon>Rosoideae incertae sedis</taxon>
        <taxon>Rubus</taxon>
    </lineage>
</organism>
<evidence type="ECO:0000313" key="1">
    <source>
        <dbReference type="EMBL" id="KAK9930532.1"/>
    </source>
</evidence>
<evidence type="ECO:0000313" key="2">
    <source>
        <dbReference type="Proteomes" id="UP001457282"/>
    </source>
</evidence>